<evidence type="ECO:0000256" key="6">
    <source>
        <dbReference type="ARBA" id="ARBA00022989"/>
    </source>
</evidence>
<evidence type="ECO:0000256" key="3">
    <source>
        <dbReference type="ARBA" id="ARBA00022448"/>
    </source>
</evidence>
<organism evidence="10">
    <name type="scientific">Acanthamoeba castellanii</name>
    <name type="common">Amoeba</name>
    <dbReference type="NCBI Taxonomy" id="5755"/>
    <lineage>
        <taxon>Eukaryota</taxon>
        <taxon>Amoebozoa</taxon>
        <taxon>Discosea</taxon>
        <taxon>Longamoebia</taxon>
        <taxon>Centramoebida</taxon>
        <taxon>Acanthamoebidae</taxon>
        <taxon>Acanthamoeba</taxon>
    </lineage>
</organism>
<accession>A0A0K1HPI2</accession>
<name>A0A0K1HPI2_ACACA</name>
<evidence type="ECO:0000256" key="2">
    <source>
        <dbReference type="ARBA" id="ARBA00010519"/>
    </source>
</evidence>
<feature type="transmembrane region" description="Helical" evidence="9">
    <location>
        <begin position="64"/>
        <end position="87"/>
    </location>
</feature>
<gene>
    <name evidence="10" type="primary">nad4L</name>
    <name evidence="10" type="ORF">AB845_27</name>
</gene>
<feature type="transmembrane region" description="Helical" evidence="9">
    <location>
        <begin position="32"/>
        <end position="52"/>
    </location>
</feature>
<dbReference type="HAMAP" id="MF_01456">
    <property type="entry name" value="NDH1_NuoK"/>
    <property type="match status" value="1"/>
</dbReference>
<geneLocation type="mitochondrion" evidence="10"/>
<evidence type="ECO:0000256" key="4">
    <source>
        <dbReference type="ARBA" id="ARBA00022692"/>
    </source>
</evidence>
<keyword evidence="7" id="KW-0520">NAD</keyword>
<keyword evidence="4 9" id="KW-0812">Transmembrane</keyword>
<dbReference type="NCBIfam" id="NF004323">
    <property type="entry name" value="PRK05715.1-5"/>
    <property type="match status" value="1"/>
</dbReference>
<evidence type="ECO:0000256" key="8">
    <source>
        <dbReference type="ARBA" id="ARBA00023136"/>
    </source>
</evidence>
<dbReference type="EMBL" id="KT185628">
    <property type="protein sequence ID" value="AKT93990.1"/>
    <property type="molecule type" value="Genomic_DNA"/>
</dbReference>
<sequence>MTSFSIFFLLFFSFVMFFLGILGIFITRKNIIIILVSIELMLLAVNFNFAIFSVLLEDMFGQVFILYTLTLAGAEAAIGLAILIIFYRIRGIISVNFVTSLKG</sequence>
<dbReference type="PANTHER" id="PTHR11434">
    <property type="entry name" value="NADH-UBIQUINONE OXIDOREDUCTASE SUBUNIT ND4L"/>
    <property type="match status" value="1"/>
</dbReference>
<keyword evidence="5" id="KW-1278">Translocase</keyword>
<evidence type="ECO:0000256" key="7">
    <source>
        <dbReference type="ARBA" id="ARBA00023027"/>
    </source>
</evidence>
<evidence type="ECO:0000313" key="10">
    <source>
        <dbReference type="EMBL" id="AKT93990.1"/>
    </source>
</evidence>
<protein>
    <submittedName>
        <fullName evidence="10">NADH dehydrogenase subunit 4L</fullName>
    </submittedName>
</protein>
<proteinExistence type="inferred from homology"/>
<comment type="subcellular location">
    <subcellularLocation>
        <location evidence="1">Membrane</location>
        <topology evidence="1">Multi-pass membrane protein</topology>
    </subcellularLocation>
</comment>
<evidence type="ECO:0000256" key="9">
    <source>
        <dbReference type="SAM" id="Phobius"/>
    </source>
</evidence>
<dbReference type="Pfam" id="PF00420">
    <property type="entry name" value="Oxidored_q2"/>
    <property type="match status" value="1"/>
</dbReference>
<dbReference type="GO" id="GO:0042773">
    <property type="term" value="P:ATP synthesis coupled electron transport"/>
    <property type="evidence" value="ECO:0007669"/>
    <property type="project" value="InterPro"/>
</dbReference>
<feature type="transmembrane region" description="Helical" evidence="9">
    <location>
        <begin position="6"/>
        <end position="25"/>
    </location>
</feature>
<evidence type="ECO:0000256" key="1">
    <source>
        <dbReference type="ARBA" id="ARBA00004141"/>
    </source>
</evidence>
<keyword evidence="10" id="KW-0496">Mitochondrion</keyword>
<dbReference type="InterPro" id="IPR001133">
    <property type="entry name" value="NADH_UbQ_OxRdtase_chain4L/K"/>
</dbReference>
<dbReference type="GO" id="GO:0030964">
    <property type="term" value="C:NADH dehydrogenase complex"/>
    <property type="evidence" value="ECO:0007669"/>
    <property type="project" value="TreeGrafter"/>
</dbReference>
<keyword evidence="8 9" id="KW-0472">Membrane</keyword>
<dbReference type="InterPro" id="IPR039428">
    <property type="entry name" value="NUOK/Mnh_C1-like"/>
</dbReference>
<dbReference type="AlphaFoldDB" id="A0A0K1HPI2"/>
<dbReference type="NCBIfam" id="NF004321">
    <property type="entry name" value="PRK05715.1-3"/>
    <property type="match status" value="1"/>
</dbReference>
<dbReference type="NCBIfam" id="NF004320">
    <property type="entry name" value="PRK05715.1-2"/>
    <property type="match status" value="1"/>
</dbReference>
<comment type="similarity">
    <text evidence="2">Belongs to the complex I subunit 4L family.</text>
</comment>
<dbReference type="Gene3D" id="1.10.287.3510">
    <property type="match status" value="1"/>
</dbReference>
<keyword evidence="6 9" id="KW-1133">Transmembrane helix</keyword>
<dbReference type="PANTHER" id="PTHR11434:SF21">
    <property type="entry name" value="NADH DEHYDROGENASE SUBUNIT 4L-RELATED"/>
    <property type="match status" value="1"/>
</dbReference>
<reference evidence="10" key="1">
    <citation type="journal article" date="2015" name="J. Eukaryot. Microbiol.">
        <title>Uncovering Cryptic Diversity in Two Amoebozoan Species Using Complete Mitochondrial Genome Sequences.</title>
        <authorList>
            <person name="Fucikova K."/>
            <person name="Lahr D.J."/>
        </authorList>
    </citation>
    <scope>NUCLEOTIDE SEQUENCE</scope>
    <source>
        <strain evidence="10">BCP-EM3VF21-1</strain>
    </source>
</reference>
<dbReference type="GO" id="GO:0016651">
    <property type="term" value="F:oxidoreductase activity, acting on NAD(P)H"/>
    <property type="evidence" value="ECO:0007669"/>
    <property type="project" value="InterPro"/>
</dbReference>
<evidence type="ECO:0000256" key="5">
    <source>
        <dbReference type="ARBA" id="ARBA00022967"/>
    </source>
</evidence>
<keyword evidence="3" id="KW-0813">Transport</keyword>